<evidence type="ECO:0000256" key="6">
    <source>
        <dbReference type="ARBA" id="ARBA00022692"/>
    </source>
</evidence>
<evidence type="ECO:0000256" key="8">
    <source>
        <dbReference type="ARBA" id="ARBA00022771"/>
    </source>
</evidence>
<dbReference type="GO" id="GO:0006513">
    <property type="term" value="P:protein monoubiquitination"/>
    <property type="evidence" value="ECO:0007669"/>
    <property type="project" value="TreeGrafter"/>
</dbReference>
<dbReference type="EMBL" id="KV454004">
    <property type="protein sequence ID" value="ODQ46042.1"/>
    <property type="molecule type" value="Genomic_DNA"/>
</dbReference>
<dbReference type="GO" id="GO:0016562">
    <property type="term" value="P:protein import into peroxisome matrix, receptor recycling"/>
    <property type="evidence" value="ECO:0007669"/>
    <property type="project" value="UniProtKB-ARBA"/>
</dbReference>
<evidence type="ECO:0000259" key="17">
    <source>
        <dbReference type="PROSITE" id="PS50089"/>
    </source>
</evidence>
<evidence type="ECO:0000256" key="12">
    <source>
        <dbReference type="ARBA" id="ARBA00023136"/>
    </source>
</evidence>
<gene>
    <name evidence="18" type="ORF">PICMEDRAFT_34331</name>
</gene>
<evidence type="ECO:0000256" key="11">
    <source>
        <dbReference type="ARBA" id="ARBA00022989"/>
    </source>
</evidence>
<evidence type="ECO:0000256" key="2">
    <source>
        <dbReference type="ARBA" id="ARBA00004906"/>
    </source>
</evidence>
<keyword evidence="13" id="KW-0576">Peroxisome</keyword>
<dbReference type="GO" id="GO:0005778">
    <property type="term" value="C:peroxisomal membrane"/>
    <property type="evidence" value="ECO:0007669"/>
    <property type="project" value="UniProtKB-SubCell"/>
</dbReference>
<dbReference type="GO" id="GO:1990429">
    <property type="term" value="C:peroxisomal importomer complex"/>
    <property type="evidence" value="ECO:0007669"/>
    <property type="project" value="TreeGrafter"/>
</dbReference>
<evidence type="ECO:0000256" key="13">
    <source>
        <dbReference type="ARBA" id="ARBA00023140"/>
    </source>
</evidence>
<organism evidence="18 19">
    <name type="scientific">Pichia membranifaciens NRRL Y-2026</name>
    <dbReference type="NCBI Taxonomy" id="763406"/>
    <lineage>
        <taxon>Eukaryota</taxon>
        <taxon>Fungi</taxon>
        <taxon>Dikarya</taxon>
        <taxon>Ascomycota</taxon>
        <taxon>Saccharomycotina</taxon>
        <taxon>Pichiomycetes</taxon>
        <taxon>Pichiales</taxon>
        <taxon>Pichiaceae</taxon>
        <taxon>Pichia</taxon>
    </lineage>
</organism>
<dbReference type="Pfam" id="PF04757">
    <property type="entry name" value="Pex2_Pex12"/>
    <property type="match status" value="1"/>
</dbReference>
<dbReference type="SMART" id="SM00184">
    <property type="entry name" value="RING"/>
    <property type="match status" value="1"/>
</dbReference>
<comment type="pathway">
    <text evidence="2">Protein modification; protein ubiquitination.</text>
</comment>
<evidence type="ECO:0000256" key="15">
    <source>
        <dbReference type="ARBA" id="ARBA00034505"/>
    </source>
</evidence>
<reference evidence="18 19" key="1">
    <citation type="journal article" date="2016" name="Proc. Natl. Acad. Sci. U.S.A.">
        <title>Comparative genomics of biotechnologically important yeasts.</title>
        <authorList>
            <person name="Riley R."/>
            <person name="Haridas S."/>
            <person name="Wolfe K.H."/>
            <person name="Lopes M.R."/>
            <person name="Hittinger C.T."/>
            <person name="Goeker M."/>
            <person name="Salamov A.A."/>
            <person name="Wisecaver J.H."/>
            <person name="Long T.M."/>
            <person name="Calvey C.H."/>
            <person name="Aerts A.L."/>
            <person name="Barry K.W."/>
            <person name="Choi C."/>
            <person name="Clum A."/>
            <person name="Coughlan A.Y."/>
            <person name="Deshpande S."/>
            <person name="Douglass A.P."/>
            <person name="Hanson S.J."/>
            <person name="Klenk H.-P."/>
            <person name="LaButti K.M."/>
            <person name="Lapidus A."/>
            <person name="Lindquist E.A."/>
            <person name="Lipzen A.M."/>
            <person name="Meier-Kolthoff J.P."/>
            <person name="Ohm R.A."/>
            <person name="Otillar R.P."/>
            <person name="Pangilinan J.L."/>
            <person name="Peng Y."/>
            <person name="Rokas A."/>
            <person name="Rosa C.A."/>
            <person name="Scheuner C."/>
            <person name="Sibirny A.A."/>
            <person name="Slot J.C."/>
            <person name="Stielow J.B."/>
            <person name="Sun H."/>
            <person name="Kurtzman C.P."/>
            <person name="Blackwell M."/>
            <person name="Grigoriev I.V."/>
            <person name="Jeffries T.W."/>
        </authorList>
    </citation>
    <scope>NUCLEOTIDE SEQUENCE [LARGE SCALE GENOMIC DNA]</scope>
    <source>
        <strain evidence="18 19">NRRL Y-2026</strain>
    </source>
</reference>
<name>A0A1E3NIS8_9ASCO</name>
<comment type="subunit">
    <text evidence="15">Component of the PEX2-PEX10-PEX12 retrotranslocation channel, composed of PEX2, PEX10 and PEX12.</text>
</comment>
<evidence type="ECO:0000256" key="14">
    <source>
        <dbReference type="ARBA" id="ARBA00029692"/>
    </source>
</evidence>
<evidence type="ECO:0000256" key="16">
    <source>
        <dbReference type="PROSITE-ProRule" id="PRU00175"/>
    </source>
</evidence>
<keyword evidence="12" id="KW-0472">Membrane</keyword>
<proteinExistence type="inferred from homology"/>
<evidence type="ECO:0000256" key="4">
    <source>
        <dbReference type="ARBA" id="ARBA00018980"/>
    </source>
</evidence>
<dbReference type="OrthoDB" id="107372at2759"/>
<dbReference type="GeneID" id="30179564"/>
<evidence type="ECO:0000256" key="5">
    <source>
        <dbReference type="ARBA" id="ARBA00022448"/>
    </source>
</evidence>
<keyword evidence="7" id="KW-0479">Metal-binding</keyword>
<protein>
    <recommendedName>
        <fullName evidence="4">Peroxisome assembly protein 12</fullName>
    </recommendedName>
    <alternativeName>
        <fullName evidence="14">Peroxin-12</fullName>
    </alternativeName>
</protein>
<keyword evidence="9" id="KW-0862">Zinc</keyword>
<evidence type="ECO:0000256" key="9">
    <source>
        <dbReference type="ARBA" id="ARBA00022833"/>
    </source>
</evidence>
<dbReference type="GO" id="GO:0008270">
    <property type="term" value="F:zinc ion binding"/>
    <property type="evidence" value="ECO:0007669"/>
    <property type="project" value="UniProtKB-KW"/>
</dbReference>
<dbReference type="PIRSF" id="PIRSF038074">
    <property type="entry name" value="Peroxisome_assembly_p12"/>
    <property type="match status" value="1"/>
</dbReference>
<evidence type="ECO:0000313" key="19">
    <source>
        <dbReference type="Proteomes" id="UP000094455"/>
    </source>
</evidence>
<keyword evidence="19" id="KW-1185">Reference proteome</keyword>
<dbReference type="GO" id="GO:0004842">
    <property type="term" value="F:ubiquitin-protein transferase activity"/>
    <property type="evidence" value="ECO:0007669"/>
    <property type="project" value="TreeGrafter"/>
</dbReference>
<dbReference type="InterPro" id="IPR006845">
    <property type="entry name" value="Pex_N"/>
</dbReference>
<dbReference type="InterPro" id="IPR017375">
    <property type="entry name" value="PEX12"/>
</dbReference>
<comment type="similarity">
    <text evidence="3">Belongs to the pex2/pex10/pex12 family.</text>
</comment>
<keyword evidence="6" id="KW-0812">Transmembrane</keyword>
<dbReference type="SUPFAM" id="SSF57850">
    <property type="entry name" value="RING/U-box"/>
    <property type="match status" value="1"/>
</dbReference>
<accession>A0A1E3NIS8</accession>
<evidence type="ECO:0000313" key="18">
    <source>
        <dbReference type="EMBL" id="ODQ46042.1"/>
    </source>
</evidence>
<dbReference type="RefSeq" id="XP_019017155.1">
    <property type="nucleotide sequence ID" value="XM_019162877.1"/>
</dbReference>
<evidence type="ECO:0000256" key="10">
    <source>
        <dbReference type="ARBA" id="ARBA00022927"/>
    </source>
</evidence>
<dbReference type="PANTHER" id="PTHR12888">
    <property type="entry name" value="PEROXISOME ASSEMBLY PROTEIN 12 PEROXIN-12"/>
    <property type="match status" value="1"/>
</dbReference>
<dbReference type="PANTHER" id="PTHR12888:SF0">
    <property type="entry name" value="PEROXISOME ASSEMBLY PROTEIN 12"/>
    <property type="match status" value="1"/>
</dbReference>
<dbReference type="Proteomes" id="UP000094455">
    <property type="component" value="Unassembled WGS sequence"/>
</dbReference>
<dbReference type="AlphaFoldDB" id="A0A1E3NIS8"/>
<sequence>MDFYSSLNSSQLNTQKPTLFEVVSCAQLDSLLSPSLRFLLAHYTHRYPRLLIRVLNNFDELNSLLWGFIQYKYLETWNATFIEKFYGIKRISSRPLLPKSPEVVAANPAKYHEITKLSSLQILLSLIDTVGIPYLSTKLQLYHEQLIPQHLLDTVHLDVPEEEKSGLKKLLKEAFFKLYPSVKLSLKLFTILLHILYLSDKTSSVSIIQLLSKVSYARITRADHLRVESRFTPKEQSRDQVLNIPPTLSSVLFSNIQALALPLQKIAWATTDTILPVSIFLLKFLEWYNANRSAHEDKNSDNNKFIDAPVPPIVPPDALNSKEVKAAITTTDAACRICHEEIHNPAIIETGYVFCYKCIYEYLRDQPKETGGRCPVTGRRLLGCSWGETRNEWIIKGLRRVII</sequence>
<evidence type="ECO:0000256" key="3">
    <source>
        <dbReference type="ARBA" id="ARBA00008704"/>
    </source>
</evidence>
<dbReference type="STRING" id="763406.A0A1E3NIS8"/>
<keyword evidence="10" id="KW-0653">Protein transport</keyword>
<keyword evidence="11" id="KW-1133">Transmembrane helix</keyword>
<keyword evidence="8 16" id="KW-0863">Zinc-finger</keyword>
<dbReference type="PROSITE" id="PS50089">
    <property type="entry name" value="ZF_RING_2"/>
    <property type="match status" value="1"/>
</dbReference>
<evidence type="ECO:0000256" key="1">
    <source>
        <dbReference type="ARBA" id="ARBA00004585"/>
    </source>
</evidence>
<dbReference type="Gene3D" id="3.30.40.10">
    <property type="entry name" value="Zinc/RING finger domain, C3HC4 (zinc finger)"/>
    <property type="match status" value="1"/>
</dbReference>
<comment type="subcellular location">
    <subcellularLocation>
        <location evidence="1">Peroxisome membrane</location>
        <topology evidence="1">Multi-pass membrane protein</topology>
    </subcellularLocation>
</comment>
<feature type="domain" description="RING-type" evidence="17">
    <location>
        <begin position="335"/>
        <end position="376"/>
    </location>
</feature>
<keyword evidence="5" id="KW-0813">Transport</keyword>
<dbReference type="InterPro" id="IPR013083">
    <property type="entry name" value="Znf_RING/FYVE/PHD"/>
</dbReference>
<evidence type="ECO:0000256" key="7">
    <source>
        <dbReference type="ARBA" id="ARBA00022723"/>
    </source>
</evidence>
<dbReference type="InterPro" id="IPR001841">
    <property type="entry name" value="Znf_RING"/>
</dbReference>